<evidence type="ECO:0000313" key="1">
    <source>
        <dbReference type="EMBL" id="GFO35112.1"/>
    </source>
</evidence>
<gene>
    <name evidence="1" type="ORF">PoB_006161700</name>
</gene>
<keyword evidence="2" id="KW-1185">Reference proteome</keyword>
<protein>
    <submittedName>
        <fullName evidence="1">Uncharacterized protein</fullName>
    </submittedName>
</protein>
<accession>A0AAV4CT93</accession>
<organism evidence="1 2">
    <name type="scientific">Plakobranchus ocellatus</name>
    <dbReference type="NCBI Taxonomy" id="259542"/>
    <lineage>
        <taxon>Eukaryota</taxon>
        <taxon>Metazoa</taxon>
        <taxon>Spiralia</taxon>
        <taxon>Lophotrochozoa</taxon>
        <taxon>Mollusca</taxon>
        <taxon>Gastropoda</taxon>
        <taxon>Heterobranchia</taxon>
        <taxon>Euthyneura</taxon>
        <taxon>Panpulmonata</taxon>
        <taxon>Sacoglossa</taxon>
        <taxon>Placobranchoidea</taxon>
        <taxon>Plakobranchidae</taxon>
        <taxon>Plakobranchus</taxon>
    </lineage>
</organism>
<dbReference type="EMBL" id="BLXT01006957">
    <property type="protein sequence ID" value="GFO35112.1"/>
    <property type="molecule type" value="Genomic_DNA"/>
</dbReference>
<sequence>MPSYTLKFQQKVFAQCVHEQYLNTILELVYKTHRGENIVTLTDDVITNLLSNKPALSRVGCEISGHIRPGAVVECRQPNRHSTPAYVNSTFEQ</sequence>
<comment type="caution">
    <text evidence="1">The sequence shown here is derived from an EMBL/GenBank/DDBJ whole genome shotgun (WGS) entry which is preliminary data.</text>
</comment>
<evidence type="ECO:0000313" key="2">
    <source>
        <dbReference type="Proteomes" id="UP000735302"/>
    </source>
</evidence>
<reference evidence="1 2" key="1">
    <citation type="journal article" date="2021" name="Elife">
        <title>Chloroplast acquisition without the gene transfer in kleptoplastic sea slugs, Plakobranchus ocellatus.</title>
        <authorList>
            <person name="Maeda T."/>
            <person name="Takahashi S."/>
            <person name="Yoshida T."/>
            <person name="Shimamura S."/>
            <person name="Takaki Y."/>
            <person name="Nagai Y."/>
            <person name="Toyoda A."/>
            <person name="Suzuki Y."/>
            <person name="Arimoto A."/>
            <person name="Ishii H."/>
            <person name="Satoh N."/>
            <person name="Nishiyama T."/>
            <person name="Hasebe M."/>
            <person name="Maruyama T."/>
            <person name="Minagawa J."/>
            <person name="Obokata J."/>
            <person name="Shigenobu S."/>
        </authorList>
    </citation>
    <scope>NUCLEOTIDE SEQUENCE [LARGE SCALE GENOMIC DNA]</scope>
</reference>
<dbReference type="Proteomes" id="UP000735302">
    <property type="component" value="Unassembled WGS sequence"/>
</dbReference>
<name>A0AAV4CT93_9GAST</name>
<dbReference type="AlphaFoldDB" id="A0AAV4CT93"/>
<proteinExistence type="predicted"/>